<dbReference type="InterPro" id="IPR003938">
    <property type="entry name" value="K_chnl_volt-dep_EAG/ELK/ERG"/>
</dbReference>
<gene>
    <name evidence="8" type="ORF">KFL_000350100</name>
</gene>
<dbReference type="Gene3D" id="2.60.120.10">
    <property type="entry name" value="Jelly Rolls"/>
    <property type="match status" value="1"/>
</dbReference>
<comment type="subcellular location">
    <subcellularLocation>
        <location evidence="1">Membrane</location>
        <topology evidence="1">Multi-pass membrane protein</topology>
    </subcellularLocation>
</comment>
<feature type="compositionally biased region" description="Basic residues" evidence="5">
    <location>
        <begin position="1"/>
        <end position="14"/>
    </location>
</feature>
<feature type="compositionally biased region" description="Basic and acidic residues" evidence="5">
    <location>
        <begin position="80"/>
        <end position="89"/>
    </location>
</feature>
<dbReference type="InterPro" id="IPR005821">
    <property type="entry name" value="Ion_trans_dom"/>
</dbReference>
<feature type="transmembrane region" description="Helical" evidence="6">
    <location>
        <begin position="139"/>
        <end position="158"/>
    </location>
</feature>
<dbReference type="SUPFAM" id="SSF51206">
    <property type="entry name" value="cAMP-binding domain-like"/>
    <property type="match status" value="1"/>
</dbReference>
<keyword evidence="9" id="KW-1185">Reference proteome</keyword>
<keyword evidence="4 6" id="KW-0472">Membrane</keyword>
<dbReference type="InterPro" id="IPR018490">
    <property type="entry name" value="cNMP-bd_dom_sf"/>
</dbReference>
<feature type="region of interest" description="Disordered" evidence="5">
    <location>
        <begin position="531"/>
        <end position="558"/>
    </location>
</feature>
<feature type="compositionally biased region" description="Low complexity" evidence="5">
    <location>
        <begin position="65"/>
        <end position="79"/>
    </location>
</feature>
<keyword evidence="3 6" id="KW-1133">Transmembrane helix</keyword>
<accession>A0A1Y1HNP3</accession>
<dbReference type="GO" id="GO:0005886">
    <property type="term" value="C:plasma membrane"/>
    <property type="evidence" value="ECO:0000318"/>
    <property type="project" value="GO_Central"/>
</dbReference>
<evidence type="ECO:0000313" key="8">
    <source>
        <dbReference type="EMBL" id="GAQ79653.1"/>
    </source>
</evidence>
<feature type="region of interest" description="Disordered" evidence="5">
    <location>
        <begin position="58"/>
        <end position="90"/>
    </location>
</feature>
<dbReference type="GO" id="GO:0005249">
    <property type="term" value="F:voltage-gated potassium channel activity"/>
    <property type="evidence" value="ECO:0000318"/>
    <property type="project" value="GO_Central"/>
</dbReference>
<dbReference type="OrthoDB" id="426293at2759"/>
<evidence type="ECO:0000259" key="7">
    <source>
        <dbReference type="Pfam" id="PF00520"/>
    </source>
</evidence>
<proteinExistence type="predicted"/>
<feature type="transmembrane region" description="Helical" evidence="6">
    <location>
        <begin position="110"/>
        <end position="127"/>
    </location>
</feature>
<dbReference type="InterPro" id="IPR014710">
    <property type="entry name" value="RmlC-like_jellyroll"/>
</dbReference>
<evidence type="ECO:0000256" key="3">
    <source>
        <dbReference type="ARBA" id="ARBA00022989"/>
    </source>
</evidence>
<sequence>MRRYTTHSVSRRSLTKGNMAGQEDNPLAQDTASRVSTLSEGWQREFYGKPLSELTRMSRSEDQSSIHSGKTGSSSGAGDSHSHYGRSTEKSPQGVLLPLIHPYSRARRDVNVLVAVCLLYVAIVLPYEFCFNVHVKGYWLIADSIVTVIFLLDVLVNFRTGFVLKGKREVKDGLRILMPAKIVMEPRAIARRYVKGWFTIDFLSSFPWDFLLFAPSVSRRYWVLQVLRALKILRIHRLSIVRSELRETWSAGQREFIDICLLFFLTLYFSQFRVRLFVAVGKLQQTPAAVTLYFSHLCACLFVAVGKLQSDPQRWLDQSHYDDHGESGTLSDAPEIDVYIASMYFQMISLATVGYGDIHAGITIPDRAFMTVADLFGALLMAYIVGKISSIIIMKRDRRYALRERFATLHTYVAREQLPEWLSTRLMVHLSRQWSSQIIEFSEVELIKDMTDELRSEMLIHWWRKTIPSSALLPHKHGFLALLLAKCKMQVHPQRETLTREGETVRQLWILRAGQLAVSRSVALNDLDITTAGVSDEEPSDEDTPHDPKDADARQLSQIASSKRPDQRYLRRLPAYNWAVDLDRGDQSDKALVTEMAAPGTIIGEAPLVLALAQKVLKERSAKHAGAKGKRKLAVKAIKQDVTVECKAECSVLVLLLDDLFEILDQYPSLTHKLKKAIIRAERHTKRNDTTSSFNLPRESDG</sequence>
<feature type="domain" description="Ion transport" evidence="7">
    <location>
        <begin position="111"/>
        <end position="392"/>
    </location>
</feature>
<dbReference type="AlphaFoldDB" id="A0A1Y1HNP3"/>
<evidence type="ECO:0000313" key="9">
    <source>
        <dbReference type="Proteomes" id="UP000054558"/>
    </source>
</evidence>
<dbReference type="Pfam" id="PF00520">
    <property type="entry name" value="Ion_trans"/>
    <property type="match status" value="1"/>
</dbReference>
<dbReference type="PANTHER" id="PTHR10217">
    <property type="entry name" value="VOLTAGE AND LIGAND GATED POTASSIUM CHANNEL"/>
    <property type="match status" value="1"/>
</dbReference>
<protein>
    <submittedName>
        <fullName evidence="8">K+-channel ERG and related proteins</fullName>
    </submittedName>
</protein>
<dbReference type="Proteomes" id="UP000054558">
    <property type="component" value="Unassembled WGS sequence"/>
</dbReference>
<dbReference type="GO" id="GO:0042391">
    <property type="term" value="P:regulation of membrane potential"/>
    <property type="evidence" value="ECO:0000318"/>
    <property type="project" value="GO_Central"/>
</dbReference>
<dbReference type="GO" id="GO:0071805">
    <property type="term" value="P:potassium ion transmembrane transport"/>
    <property type="evidence" value="ECO:0000318"/>
    <property type="project" value="GO_Central"/>
</dbReference>
<evidence type="ECO:0000256" key="5">
    <source>
        <dbReference type="SAM" id="MobiDB-lite"/>
    </source>
</evidence>
<keyword evidence="2 6" id="KW-0812">Transmembrane</keyword>
<dbReference type="Gene3D" id="1.10.287.70">
    <property type="match status" value="1"/>
</dbReference>
<feature type="compositionally biased region" description="Basic and acidic residues" evidence="5">
    <location>
        <begin position="543"/>
        <end position="553"/>
    </location>
</feature>
<dbReference type="SUPFAM" id="SSF81324">
    <property type="entry name" value="Voltage-gated potassium channels"/>
    <property type="match status" value="1"/>
</dbReference>
<evidence type="ECO:0000256" key="4">
    <source>
        <dbReference type="ARBA" id="ARBA00023136"/>
    </source>
</evidence>
<evidence type="ECO:0000256" key="1">
    <source>
        <dbReference type="ARBA" id="ARBA00004141"/>
    </source>
</evidence>
<name>A0A1Y1HNP3_KLENI</name>
<dbReference type="PRINTS" id="PR01463">
    <property type="entry name" value="EAGCHANLFMLY"/>
</dbReference>
<dbReference type="PANTHER" id="PTHR10217:SF435">
    <property type="entry name" value="POTASSIUM VOLTAGE-GATED CHANNEL PROTEIN EAG"/>
    <property type="match status" value="1"/>
</dbReference>
<feature type="transmembrane region" description="Helical" evidence="6">
    <location>
        <begin position="375"/>
        <end position="394"/>
    </location>
</feature>
<organism evidence="8 9">
    <name type="scientific">Klebsormidium nitens</name>
    <name type="common">Green alga</name>
    <name type="synonym">Ulothrix nitens</name>
    <dbReference type="NCBI Taxonomy" id="105231"/>
    <lineage>
        <taxon>Eukaryota</taxon>
        <taxon>Viridiplantae</taxon>
        <taxon>Streptophyta</taxon>
        <taxon>Klebsormidiophyceae</taxon>
        <taxon>Klebsormidiales</taxon>
        <taxon>Klebsormidiaceae</taxon>
        <taxon>Klebsormidium</taxon>
    </lineage>
</organism>
<feature type="region of interest" description="Disordered" evidence="5">
    <location>
        <begin position="1"/>
        <end position="36"/>
    </location>
</feature>
<reference evidence="8 9" key="1">
    <citation type="journal article" date="2014" name="Nat. Commun.">
        <title>Klebsormidium flaccidum genome reveals primary factors for plant terrestrial adaptation.</title>
        <authorList>
            <person name="Hori K."/>
            <person name="Maruyama F."/>
            <person name="Fujisawa T."/>
            <person name="Togashi T."/>
            <person name="Yamamoto N."/>
            <person name="Seo M."/>
            <person name="Sato S."/>
            <person name="Yamada T."/>
            <person name="Mori H."/>
            <person name="Tajima N."/>
            <person name="Moriyama T."/>
            <person name="Ikeuchi M."/>
            <person name="Watanabe M."/>
            <person name="Wada H."/>
            <person name="Kobayashi K."/>
            <person name="Saito M."/>
            <person name="Masuda T."/>
            <person name="Sasaki-Sekimoto Y."/>
            <person name="Mashiguchi K."/>
            <person name="Awai K."/>
            <person name="Shimojima M."/>
            <person name="Masuda S."/>
            <person name="Iwai M."/>
            <person name="Nobusawa T."/>
            <person name="Narise T."/>
            <person name="Kondo S."/>
            <person name="Saito H."/>
            <person name="Sato R."/>
            <person name="Murakawa M."/>
            <person name="Ihara Y."/>
            <person name="Oshima-Yamada Y."/>
            <person name="Ohtaka K."/>
            <person name="Satoh M."/>
            <person name="Sonobe K."/>
            <person name="Ishii M."/>
            <person name="Ohtani R."/>
            <person name="Kanamori-Sato M."/>
            <person name="Honoki R."/>
            <person name="Miyazaki D."/>
            <person name="Mochizuki H."/>
            <person name="Umetsu J."/>
            <person name="Higashi K."/>
            <person name="Shibata D."/>
            <person name="Kamiya Y."/>
            <person name="Sato N."/>
            <person name="Nakamura Y."/>
            <person name="Tabata S."/>
            <person name="Ida S."/>
            <person name="Kurokawa K."/>
            <person name="Ohta H."/>
        </authorList>
    </citation>
    <scope>NUCLEOTIDE SEQUENCE [LARGE SCALE GENOMIC DNA]</scope>
    <source>
        <strain evidence="8 9">NIES-2285</strain>
    </source>
</reference>
<dbReference type="InterPro" id="IPR050818">
    <property type="entry name" value="KCNH_animal-type"/>
</dbReference>
<evidence type="ECO:0000256" key="2">
    <source>
        <dbReference type="ARBA" id="ARBA00022692"/>
    </source>
</evidence>
<dbReference type="EMBL" id="DF236984">
    <property type="protein sequence ID" value="GAQ79653.1"/>
    <property type="molecule type" value="Genomic_DNA"/>
</dbReference>
<dbReference type="OMA" id="IAHITTI"/>
<evidence type="ECO:0000256" key="6">
    <source>
        <dbReference type="SAM" id="Phobius"/>
    </source>
</evidence>